<sequence>MTLKIYLSAFLVLTLFSCHNIRVQNPPPPHSPKALEDKSSFEIISKRGDGVDLVESLYDELVSKDAALKRLEVNIDGLNNSKEDSTELFDKFNGKIQSYFRSADRNISAISDSLLRDKMKLLIANHLTTYQARTVQHSELLKTLAENETSISDLHQVLKIVRTLPVIEKYQQDNLPDTKQLKGFITQQNQTIALADSLVKK</sequence>
<dbReference type="OrthoDB" id="1354837at2"/>
<gene>
    <name evidence="1" type="ORF">FHW36_110163</name>
</gene>
<dbReference type="Proteomes" id="UP000320811">
    <property type="component" value="Unassembled WGS sequence"/>
</dbReference>
<dbReference type="RefSeq" id="WP_145673738.1">
    <property type="nucleotide sequence ID" value="NZ_VIWO01000010.1"/>
</dbReference>
<dbReference type="PROSITE" id="PS51257">
    <property type="entry name" value="PROKAR_LIPOPROTEIN"/>
    <property type="match status" value="1"/>
</dbReference>
<name>A0A561P9Z6_9BACT</name>
<dbReference type="EMBL" id="VIWO01000010">
    <property type="protein sequence ID" value="TWF34962.1"/>
    <property type="molecule type" value="Genomic_DNA"/>
</dbReference>
<evidence type="ECO:0000313" key="2">
    <source>
        <dbReference type="Proteomes" id="UP000320811"/>
    </source>
</evidence>
<accession>A0A561P9Z6</accession>
<comment type="caution">
    <text evidence="1">The sequence shown here is derived from an EMBL/GenBank/DDBJ whole genome shotgun (WGS) entry which is preliminary data.</text>
</comment>
<keyword evidence="2" id="KW-1185">Reference proteome</keyword>
<evidence type="ECO:0000313" key="1">
    <source>
        <dbReference type="EMBL" id="TWF34962.1"/>
    </source>
</evidence>
<proteinExistence type="predicted"/>
<reference evidence="1 2" key="1">
    <citation type="submission" date="2019-06" db="EMBL/GenBank/DDBJ databases">
        <title>Sorghum-associated microbial communities from plants grown in Nebraska, USA.</title>
        <authorList>
            <person name="Schachtman D."/>
        </authorList>
    </citation>
    <scope>NUCLEOTIDE SEQUENCE [LARGE SCALE GENOMIC DNA]</scope>
    <source>
        <strain evidence="1 2">1209</strain>
    </source>
</reference>
<dbReference type="AlphaFoldDB" id="A0A561P9Z6"/>
<organism evidence="1 2">
    <name type="scientific">Chitinophaga polysaccharea</name>
    <dbReference type="NCBI Taxonomy" id="1293035"/>
    <lineage>
        <taxon>Bacteria</taxon>
        <taxon>Pseudomonadati</taxon>
        <taxon>Bacteroidota</taxon>
        <taxon>Chitinophagia</taxon>
        <taxon>Chitinophagales</taxon>
        <taxon>Chitinophagaceae</taxon>
        <taxon>Chitinophaga</taxon>
    </lineage>
</organism>
<protein>
    <submittedName>
        <fullName evidence="1">Uncharacterized protein</fullName>
    </submittedName>
</protein>